<feature type="region of interest" description="Disordered" evidence="1">
    <location>
        <begin position="39"/>
        <end position="59"/>
    </location>
</feature>
<evidence type="ECO:0000313" key="3">
    <source>
        <dbReference type="Proteomes" id="UP001258994"/>
    </source>
</evidence>
<proteinExistence type="predicted"/>
<keyword evidence="3" id="KW-1185">Reference proteome</keyword>
<organism evidence="2 3">
    <name type="scientific">Thalassotalea psychrophila</name>
    <dbReference type="NCBI Taxonomy" id="3065647"/>
    <lineage>
        <taxon>Bacteria</taxon>
        <taxon>Pseudomonadati</taxon>
        <taxon>Pseudomonadota</taxon>
        <taxon>Gammaproteobacteria</taxon>
        <taxon>Alteromonadales</taxon>
        <taxon>Colwelliaceae</taxon>
        <taxon>Thalassotalea</taxon>
    </lineage>
</organism>
<gene>
    <name evidence="2" type="ORF">RGQ13_14980</name>
</gene>
<protein>
    <submittedName>
        <fullName evidence="2">Uncharacterized protein</fullName>
    </submittedName>
</protein>
<dbReference type="RefSeq" id="WP_348390554.1">
    <property type="nucleotide sequence ID" value="NZ_CP134145.1"/>
</dbReference>
<name>A0ABY9TUH1_9GAMM</name>
<sequence length="59" mass="6642">MNFFKFISAITGFKKQENNNKVQIDINYVQSHAKPGSFFGQTMDTSETDCDSTESNVNS</sequence>
<evidence type="ECO:0000256" key="1">
    <source>
        <dbReference type="SAM" id="MobiDB-lite"/>
    </source>
</evidence>
<accession>A0ABY9TUH1</accession>
<reference evidence="3" key="1">
    <citation type="submission" date="2023-09" db="EMBL/GenBank/DDBJ databases">
        <authorList>
            <person name="Li S."/>
            <person name="Li X."/>
            <person name="Zhang C."/>
            <person name="Zhao Z."/>
        </authorList>
    </citation>
    <scope>NUCLEOTIDE SEQUENCE [LARGE SCALE GENOMIC DNA]</scope>
    <source>
        <strain evidence="3">SQ149</strain>
    </source>
</reference>
<dbReference type="Proteomes" id="UP001258994">
    <property type="component" value="Chromosome"/>
</dbReference>
<evidence type="ECO:0000313" key="2">
    <source>
        <dbReference type="EMBL" id="WNC71420.1"/>
    </source>
</evidence>
<dbReference type="EMBL" id="CP134145">
    <property type="protein sequence ID" value="WNC71420.1"/>
    <property type="molecule type" value="Genomic_DNA"/>
</dbReference>